<dbReference type="GO" id="GO:0004620">
    <property type="term" value="F:phospholipase activity"/>
    <property type="evidence" value="ECO:0007669"/>
    <property type="project" value="TreeGrafter"/>
</dbReference>
<proteinExistence type="predicted"/>
<feature type="compositionally biased region" description="Basic and acidic residues" evidence="1">
    <location>
        <begin position="723"/>
        <end position="768"/>
    </location>
</feature>
<dbReference type="GO" id="GO:0071944">
    <property type="term" value="C:cell periphery"/>
    <property type="evidence" value="ECO:0007669"/>
    <property type="project" value="TreeGrafter"/>
</dbReference>
<name>A0A835TLX6_CHLIN</name>
<dbReference type="GO" id="GO:0016020">
    <property type="term" value="C:membrane"/>
    <property type="evidence" value="ECO:0007669"/>
    <property type="project" value="TreeGrafter"/>
</dbReference>
<dbReference type="OrthoDB" id="543798at2759"/>
<dbReference type="EMBL" id="JAEHOC010000006">
    <property type="protein sequence ID" value="KAG2441111.1"/>
    <property type="molecule type" value="Genomic_DNA"/>
</dbReference>
<feature type="region of interest" description="Disordered" evidence="1">
    <location>
        <begin position="723"/>
        <end position="835"/>
    </location>
</feature>
<protein>
    <submittedName>
        <fullName evidence="2">Uncharacterized protein</fullName>
    </submittedName>
</protein>
<feature type="compositionally biased region" description="Low complexity" evidence="1">
    <location>
        <begin position="824"/>
        <end position="835"/>
    </location>
</feature>
<gene>
    <name evidence="2" type="ORF">HXX76_003963</name>
</gene>
<comment type="caution">
    <text evidence="2">The sequence shown here is derived from an EMBL/GenBank/DDBJ whole genome shotgun (WGS) entry which is preliminary data.</text>
</comment>
<dbReference type="PANTHER" id="PTHR12393">
    <property type="entry name" value="SPHINGOMYELIN PHOSPHODIESTERASE RELATED"/>
    <property type="match status" value="1"/>
</dbReference>
<organism evidence="2 3">
    <name type="scientific">Chlamydomonas incerta</name>
    <dbReference type="NCBI Taxonomy" id="51695"/>
    <lineage>
        <taxon>Eukaryota</taxon>
        <taxon>Viridiplantae</taxon>
        <taxon>Chlorophyta</taxon>
        <taxon>core chlorophytes</taxon>
        <taxon>Chlorophyceae</taxon>
        <taxon>CS clade</taxon>
        <taxon>Chlamydomonadales</taxon>
        <taxon>Chlamydomonadaceae</taxon>
        <taxon>Chlamydomonas</taxon>
    </lineage>
</organism>
<sequence>MPEARGSSRVSRAAKRARSEAAAAGADAANGAGVRRAAEARVFDALPNEVSARVAAFLPPNEVATTLRLVSPAAAALYSQRAVQLSQPVPAHAFAAKWTPEAVRALTVAQKRSLVQLTARTGELANLEVALAVTQIGRWAALEAAASSGRVAAVQCVCNWLKRELKLPLEWHETDSMVEAAAAGGHEEILRWLHKRHKADLTHGLALEKACLGGHSGAVTLMMKELQRSHPQDWCDMDGTMELPCLAAYKGHFSLSLSLLAAIPPFYEPDHLDLLSSTAAGCTLAQLQAIIAREMRLRGLPTAGIEAAAAGGGGGEAGAGVGAASAVAAAAAAARGAAGQAAAAAAAPWWGDQGAILGDTWEGRFVVGAAAASDTPDWREKVEWLLSRGAQTAELGPSGPPCTLLDQHDWDPLLDCGLVRGGTERLAWLRDRGFTFDEELGDAAAAQGRLAELEFVLDMFGLDCVTFDGVDMASERGHLHILQALHARQYTFDIGPALESAARGGQLEVFQWLLQLPAPAEPGAAGGGAAAGERLAGGRRTRSNANPGAKHVTVHLINSAMEGGNLQLLQYALDLNPSLRLGRGTLEVALHYAADGQSGGAASLPMLDLLVQRGLPMGSNGDPYITAAAGAEGRPVITALARTYRCPWGPPGRVLTSYFASGASVSLSTLKHLLAEGCPMEPRNWSSIKMLATHSWGMKNEVKAWALAQAGAVERHLWKEAEAKEREREKKKEKAREQKQKEKEKAKAAKGKAKEGVKGAKVKTEQGRKAGAPTKKAAVKRQPAAAAKKSQAAKKGQTPKKAPASKPGAKGKKGGGGKGGGGATAAAGSGSKKKR</sequence>
<keyword evidence="3" id="KW-1185">Reference proteome</keyword>
<evidence type="ECO:0000313" key="2">
    <source>
        <dbReference type="EMBL" id="KAG2441111.1"/>
    </source>
</evidence>
<dbReference type="GO" id="GO:0005783">
    <property type="term" value="C:endoplasmic reticulum"/>
    <property type="evidence" value="ECO:0007669"/>
    <property type="project" value="TreeGrafter"/>
</dbReference>
<dbReference type="GO" id="GO:0030149">
    <property type="term" value="P:sphingolipid catabolic process"/>
    <property type="evidence" value="ECO:0007669"/>
    <property type="project" value="TreeGrafter"/>
</dbReference>
<evidence type="ECO:0000313" key="3">
    <source>
        <dbReference type="Proteomes" id="UP000650467"/>
    </source>
</evidence>
<dbReference type="Gene3D" id="1.25.40.20">
    <property type="entry name" value="Ankyrin repeat-containing domain"/>
    <property type="match status" value="1"/>
</dbReference>
<accession>A0A835TLX6</accession>
<dbReference type="InterPro" id="IPR036770">
    <property type="entry name" value="Ankyrin_rpt-contain_sf"/>
</dbReference>
<dbReference type="Proteomes" id="UP000650467">
    <property type="component" value="Unassembled WGS sequence"/>
</dbReference>
<reference evidence="2" key="1">
    <citation type="journal article" date="2020" name="bioRxiv">
        <title>Comparative genomics of Chlamydomonas.</title>
        <authorList>
            <person name="Craig R.J."/>
            <person name="Hasan A.R."/>
            <person name="Ness R.W."/>
            <person name="Keightley P.D."/>
        </authorList>
    </citation>
    <scope>NUCLEOTIDE SEQUENCE</scope>
    <source>
        <strain evidence="2">SAG 7.73</strain>
    </source>
</reference>
<dbReference type="SUPFAM" id="SSF48403">
    <property type="entry name" value="Ankyrin repeat"/>
    <property type="match status" value="1"/>
</dbReference>
<feature type="compositionally biased region" description="Low complexity" evidence="1">
    <location>
        <begin position="780"/>
        <end position="808"/>
    </location>
</feature>
<evidence type="ECO:0000256" key="1">
    <source>
        <dbReference type="SAM" id="MobiDB-lite"/>
    </source>
</evidence>
<feature type="compositionally biased region" description="Low complexity" evidence="1">
    <location>
        <begin position="1"/>
        <end position="11"/>
    </location>
</feature>
<dbReference type="PANTHER" id="PTHR12393:SF6">
    <property type="entry name" value="SPHINGOMYELIN PHOSPHODIESTERASE 2"/>
    <property type="match status" value="1"/>
</dbReference>
<dbReference type="AlphaFoldDB" id="A0A835TLX6"/>
<dbReference type="GO" id="GO:0046513">
    <property type="term" value="P:ceramide biosynthetic process"/>
    <property type="evidence" value="ECO:0007669"/>
    <property type="project" value="TreeGrafter"/>
</dbReference>
<feature type="region of interest" description="Disordered" evidence="1">
    <location>
        <begin position="1"/>
        <end position="28"/>
    </location>
</feature>